<evidence type="ECO:0000313" key="2">
    <source>
        <dbReference type="EMBL" id="EEN65503.1"/>
    </source>
</evidence>
<organism>
    <name type="scientific">Branchiostoma floridae</name>
    <name type="common">Florida lancelet</name>
    <name type="synonym">Amphioxus</name>
    <dbReference type="NCBI Taxonomy" id="7739"/>
    <lineage>
        <taxon>Eukaryota</taxon>
        <taxon>Metazoa</taxon>
        <taxon>Chordata</taxon>
        <taxon>Cephalochordata</taxon>
        <taxon>Leptocardii</taxon>
        <taxon>Amphioxiformes</taxon>
        <taxon>Branchiostomatidae</taxon>
        <taxon>Branchiostoma</taxon>
    </lineage>
</organism>
<accession>C3Y2E8</accession>
<dbReference type="EMBL" id="GG666481">
    <property type="protein sequence ID" value="EEN65503.1"/>
    <property type="molecule type" value="Genomic_DNA"/>
</dbReference>
<dbReference type="InParanoid" id="C3Y2E8"/>
<feature type="region of interest" description="Disordered" evidence="1">
    <location>
        <begin position="1"/>
        <end position="25"/>
    </location>
</feature>
<name>C3Y2E8_BRAFL</name>
<sequence length="140" mass="15728">MKTKVKENLQSPVKNKNARNQTQQLPKCRCPLTQKDVTFQRSPLSTKESRNTKAIPMVLVSAQVRAYGEVMLADRSEDCLFPVPLSKVCAFVCRREVYKQAHLNATPHRGLVFGTGGAQVTLVSREQRSRLRFFPGPLAT</sequence>
<dbReference type="AlphaFoldDB" id="C3Y2E8"/>
<feature type="compositionally biased region" description="Polar residues" evidence="1">
    <location>
        <begin position="8"/>
        <end position="25"/>
    </location>
</feature>
<protein>
    <submittedName>
        <fullName evidence="2">Uncharacterized protein</fullName>
    </submittedName>
</protein>
<reference evidence="2" key="1">
    <citation type="journal article" date="2008" name="Nature">
        <title>The amphioxus genome and the evolution of the chordate karyotype.</title>
        <authorList>
            <consortium name="US DOE Joint Genome Institute (JGI-PGF)"/>
            <person name="Putnam N.H."/>
            <person name="Butts T."/>
            <person name="Ferrier D.E.K."/>
            <person name="Furlong R.F."/>
            <person name="Hellsten U."/>
            <person name="Kawashima T."/>
            <person name="Robinson-Rechavi M."/>
            <person name="Shoguchi E."/>
            <person name="Terry A."/>
            <person name="Yu J.-K."/>
            <person name="Benito-Gutierrez E.L."/>
            <person name="Dubchak I."/>
            <person name="Garcia-Fernandez J."/>
            <person name="Gibson-Brown J.J."/>
            <person name="Grigoriev I.V."/>
            <person name="Horton A.C."/>
            <person name="de Jong P.J."/>
            <person name="Jurka J."/>
            <person name="Kapitonov V.V."/>
            <person name="Kohara Y."/>
            <person name="Kuroki Y."/>
            <person name="Lindquist E."/>
            <person name="Lucas S."/>
            <person name="Osoegawa K."/>
            <person name="Pennacchio L.A."/>
            <person name="Salamov A.A."/>
            <person name="Satou Y."/>
            <person name="Sauka-Spengler T."/>
            <person name="Schmutz J."/>
            <person name="Shin-I T."/>
            <person name="Toyoda A."/>
            <person name="Bronner-Fraser M."/>
            <person name="Fujiyama A."/>
            <person name="Holland L.Z."/>
            <person name="Holland P.W.H."/>
            <person name="Satoh N."/>
            <person name="Rokhsar D.S."/>
        </authorList>
    </citation>
    <scope>NUCLEOTIDE SEQUENCE [LARGE SCALE GENOMIC DNA]</scope>
    <source>
        <strain evidence="2">S238N-H82</strain>
        <tissue evidence="2">Testes</tissue>
    </source>
</reference>
<proteinExistence type="predicted"/>
<gene>
    <name evidence="2" type="ORF">BRAFLDRAFT_95587</name>
</gene>
<evidence type="ECO:0000256" key="1">
    <source>
        <dbReference type="SAM" id="MobiDB-lite"/>
    </source>
</evidence>